<evidence type="ECO:0000256" key="1">
    <source>
        <dbReference type="SAM" id="MobiDB-lite"/>
    </source>
</evidence>
<evidence type="ECO:0000313" key="3">
    <source>
        <dbReference type="Proteomes" id="UP000324748"/>
    </source>
</evidence>
<proteinExistence type="predicted"/>
<protein>
    <submittedName>
        <fullName evidence="2">Uncharacterized protein</fullName>
    </submittedName>
</protein>
<dbReference type="AlphaFoldDB" id="A0A5B0LZS8"/>
<dbReference type="PANTHER" id="PTHR33096:SF1">
    <property type="entry name" value="CXC1-LIKE CYSTEINE CLUSTER ASSOCIATED WITH KDZ TRANSPOSASES DOMAIN-CONTAINING PROTEIN"/>
    <property type="match status" value="1"/>
</dbReference>
<sequence>MITVILDKEKAQQELAASLGKDYEDLRGTCQSELSLLTQLWKAKSDLYAQAVEVRAEQQPLENAQSGNTVGTRMKERIFAAIKRRKGPVVKAINNFNMRRKEYLQKTDPRRLLLPENQDLTFDSFLTIDLDDPLWINDHFYYARAPWALDPQYRKSLLDTISELELESEEPIDLANRFASILTNFQMKGKLRLLRSELKRHLRDHERLMVAWMVDVEVLWKNTRSQHTKADHPWFDVISSIKEALTRSDIGTIEDTLEALSFVDGEPEAEQPEDEAWEADHDDQTTPDQTTPEGEEAGEGTDEVTQ</sequence>
<organism evidence="2 3">
    <name type="scientific">Puccinia graminis f. sp. tritici</name>
    <dbReference type="NCBI Taxonomy" id="56615"/>
    <lineage>
        <taxon>Eukaryota</taxon>
        <taxon>Fungi</taxon>
        <taxon>Dikarya</taxon>
        <taxon>Basidiomycota</taxon>
        <taxon>Pucciniomycotina</taxon>
        <taxon>Pucciniomycetes</taxon>
        <taxon>Pucciniales</taxon>
        <taxon>Pucciniaceae</taxon>
        <taxon>Puccinia</taxon>
    </lineage>
</organism>
<keyword evidence="3" id="KW-1185">Reference proteome</keyword>
<dbReference type="PANTHER" id="PTHR33096">
    <property type="entry name" value="CXC2 DOMAIN-CONTAINING PROTEIN"/>
    <property type="match status" value="1"/>
</dbReference>
<feature type="compositionally biased region" description="Acidic residues" evidence="1">
    <location>
        <begin position="293"/>
        <end position="306"/>
    </location>
</feature>
<comment type="caution">
    <text evidence="2">The sequence shown here is derived from an EMBL/GenBank/DDBJ whole genome shotgun (WGS) entry which is preliminary data.</text>
</comment>
<name>A0A5B0LZS8_PUCGR</name>
<reference evidence="2 3" key="1">
    <citation type="submission" date="2019-05" db="EMBL/GenBank/DDBJ databases">
        <title>Emergence of the Ug99 lineage of the wheat stem rust pathogen through somatic hybridization.</title>
        <authorList>
            <person name="Li F."/>
            <person name="Upadhyaya N.M."/>
            <person name="Sperschneider J."/>
            <person name="Matny O."/>
            <person name="Nguyen-Phuc H."/>
            <person name="Mago R."/>
            <person name="Raley C."/>
            <person name="Miller M.E."/>
            <person name="Silverstein K.A.T."/>
            <person name="Henningsen E."/>
            <person name="Hirsch C.D."/>
            <person name="Visser B."/>
            <person name="Pretorius Z.A."/>
            <person name="Steffenson B.J."/>
            <person name="Schwessinger B."/>
            <person name="Dodds P.N."/>
            <person name="Figueroa M."/>
        </authorList>
    </citation>
    <scope>NUCLEOTIDE SEQUENCE [LARGE SCALE GENOMIC DNA]</scope>
    <source>
        <strain evidence="2">21-0</strain>
    </source>
</reference>
<dbReference type="EMBL" id="VSWC01000171">
    <property type="protein sequence ID" value="KAA1070377.1"/>
    <property type="molecule type" value="Genomic_DNA"/>
</dbReference>
<dbReference type="Proteomes" id="UP000324748">
    <property type="component" value="Unassembled WGS sequence"/>
</dbReference>
<accession>A0A5B0LZS8</accession>
<feature type="region of interest" description="Disordered" evidence="1">
    <location>
        <begin position="262"/>
        <end position="306"/>
    </location>
</feature>
<evidence type="ECO:0000313" key="2">
    <source>
        <dbReference type="EMBL" id="KAA1070377.1"/>
    </source>
</evidence>
<gene>
    <name evidence="2" type="ORF">PGT21_010369</name>
</gene>
<feature type="compositionally biased region" description="Acidic residues" evidence="1">
    <location>
        <begin position="265"/>
        <end position="277"/>
    </location>
</feature>